<evidence type="ECO:0000313" key="2">
    <source>
        <dbReference type="EMBL" id="GKX30888.1"/>
    </source>
</evidence>
<proteinExistence type="predicted"/>
<keyword evidence="1" id="KW-0472">Membrane</keyword>
<gene>
    <name evidence="2" type="ORF">SH1V18_33680</name>
</gene>
<protein>
    <submittedName>
        <fullName evidence="2">Uncharacterized protein</fullName>
    </submittedName>
</protein>
<feature type="transmembrane region" description="Helical" evidence="1">
    <location>
        <begin position="55"/>
        <end position="88"/>
    </location>
</feature>
<accession>A0A9W6DGX5</accession>
<dbReference type="Proteomes" id="UP001144256">
    <property type="component" value="Unassembled WGS sequence"/>
</dbReference>
<comment type="caution">
    <text evidence="2">The sequence shown here is derived from an EMBL/GenBank/DDBJ whole genome shotgun (WGS) entry which is preliminary data.</text>
</comment>
<keyword evidence="1" id="KW-1133">Transmembrane helix</keyword>
<organism evidence="2 3">
    <name type="scientific">Vallitalea longa</name>
    <dbReference type="NCBI Taxonomy" id="2936439"/>
    <lineage>
        <taxon>Bacteria</taxon>
        <taxon>Bacillati</taxon>
        <taxon>Bacillota</taxon>
        <taxon>Clostridia</taxon>
        <taxon>Lachnospirales</taxon>
        <taxon>Vallitaleaceae</taxon>
        <taxon>Vallitalea</taxon>
    </lineage>
</organism>
<reference evidence="2" key="1">
    <citation type="submission" date="2022-06" db="EMBL/GenBank/DDBJ databases">
        <title>Vallitalea longa sp. nov., an anaerobic bacterium isolated from marine sediment.</title>
        <authorList>
            <person name="Hirano S."/>
            <person name="Terahara T."/>
            <person name="Mori K."/>
            <person name="Hamada M."/>
            <person name="Matsumoto R."/>
            <person name="Kobayashi T."/>
        </authorList>
    </citation>
    <scope>NUCLEOTIDE SEQUENCE</scope>
    <source>
        <strain evidence="2">SH18-1</strain>
    </source>
</reference>
<keyword evidence="1" id="KW-0812">Transmembrane</keyword>
<keyword evidence="3" id="KW-1185">Reference proteome</keyword>
<feature type="transmembrane region" description="Helical" evidence="1">
    <location>
        <begin position="21"/>
        <end position="43"/>
    </location>
</feature>
<name>A0A9W6DGX5_9FIRM</name>
<evidence type="ECO:0000313" key="3">
    <source>
        <dbReference type="Proteomes" id="UP001144256"/>
    </source>
</evidence>
<dbReference type="EMBL" id="BRLB01000012">
    <property type="protein sequence ID" value="GKX30888.1"/>
    <property type="molecule type" value="Genomic_DNA"/>
</dbReference>
<dbReference type="AlphaFoldDB" id="A0A9W6DGX5"/>
<sequence>MLIIRIILEVPKTDMMVILSYIFGSIIGISVRIVIITLFWMVIMPRYINNNELRIIQLFLGILLIQLAFLVFNVELFEMFIVCSIAIIVKREYKIGI</sequence>
<evidence type="ECO:0000256" key="1">
    <source>
        <dbReference type="SAM" id="Phobius"/>
    </source>
</evidence>